<protein>
    <recommendedName>
        <fullName evidence="6">Methylamine utilisation protein MauE domain-containing protein</fullName>
    </recommendedName>
</protein>
<feature type="transmembrane region" description="Helical" evidence="5">
    <location>
        <begin position="120"/>
        <end position="139"/>
    </location>
</feature>
<reference evidence="7 8" key="1">
    <citation type="submission" date="2017-11" db="EMBL/GenBank/DDBJ databases">
        <title>Infants hospitalized years apart are colonized by the same room-sourced microbial strains.</title>
        <authorList>
            <person name="Brooks B."/>
            <person name="Olm M.R."/>
            <person name="Firek B.A."/>
            <person name="Baker R."/>
            <person name="Thomas B.C."/>
            <person name="Morowitz M.J."/>
            <person name="Banfield J.F."/>
        </authorList>
    </citation>
    <scope>NUCLEOTIDE SEQUENCE [LARGE SCALE GENOMIC DNA]</scope>
    <source>
        <strain evidence="7">S2_009_000_R2_76</strain>
    </source>
</reference>
<evidence type="ECO:0000256" key="2">
    <source>
        <dbReference type="ARBA" id="ARBA00022692"/>
    </source>
</evidence>
<proteinExistence type="predicted"/>
<evidence type="ECO:0000256" key="3">
    <source>
        <dbReference type="ARBA" id="ARBA00022989"/>
    </source>
</evidence>
<comment type="caution">
    <text evidence="7">The sequence shown here is derived from an EMBL/GenBank/DDBJ whole genome shotgun (WGS) entry which is preliminary data.</text>
</comment>
<keyword evidence="2 5" id="KW-0812">Transmembrane</keyword>
<dbReference type="GO" id="GO:0030416">
    <property type="term" value="P:methylamine metabolic process"/>
    <property type="evidence" value="ECO:0007669"/>
    <property type="project" value="InterPro"/>
</dbReference>
<dbReference type="EMBL" id="QFOI01000029">
    <property type="protein sequence ID" value="PZP51491.1"/>
    <property type="molecule type" value="Genomic_DNA"/>
</dbReference>
<dbReference type="InterPro" id="IPR009908">
    <property type="entry name" value="Methylamine_util_MauE"/>
</dbReference>
<evidence type="ECO:0000256" key="1">
    <source>
        <dbReference type="ARBA" id="ARBA00004141"/>
    </source>
</evidence>
<accession>A0A2W5F5X3</accession>
<organism evidence="7 8">
    <name type="scientific">Pseudopedobacter saltans</name>
    <dbReference type="NCBI Taxonomy" id="151895"/>
    <lineage>
        <taxon>Bacteria</taxon>
        <taxon>Pseudomonadati</taxon>
        <taxon>Bacteroidota</taxon>
        <taxon>Sphingobacteriia</taxon>
        <taxon>Sphingobacteriales</taxon>
        <taxon>Sphingobacteriaceae</taxon>
        <taxon>Pseudopedobacter</taxon>
    </lineage>
</organism>
<name>A0A2W5F5X3_9SPHI</name>
<evidence type="ECO:0000259" key="6">
    <source>
        <dbReference type="Pfam" id="PF07291"/>
    </source>
</evidence>
<dbReference type="GO" id="GO:0016020">
    <property type="term" value="C:membrane"/>
    <property type="evidence" value="ECO:0007669"/>
    <property type="project" value="UniProtKB-SubCell"/>
</dbReference>
<comment type="subcellular location">
    <subcellularLocation>
        <location evidence="1">Membrane</location>
        <topology evidence="1">Multi-pass membrane protein</topology>
    </subcellularLocation>
</comment>
<feature type="transmembrane region" description="Helical" evidence="5">
    <location>
        <begin position="50"/>
        <end position="72"/>
    </location>
</feature>
<feature type="transmembrane region" description="Helical" evidence="5">
    <location>
        <begin position="79"/>
        <end position="100"/>
    </location>
</feature>
<evidence type="ECO:0000313" key="7">
    <source>
        <dbReference type="EMBL" id="PZP51491.1"/>
    </source>
</evidence>
<dbReference type="AlphaFoldDB" id="A0A2W5F5X3"/>
<dbReference type="Proteomes" id="UP000249645">
    <property type="component" value="Unassembled WGS sequence"/>
</dbReference>
<dbReference type="Pfam" id="PF07291">
    <property type="entry name" value="MauE"/>
    <property type="match status" value="1"/>
</dbReference>
<evidence type="ECO:0000313" key="8">
    <source>
        <dbReference type="Proteomes" id="UP000249645"/>
    </source>
</evidence>
<keyword evidence="3 5" id="KW-1133">Transmembrane helix</keyword>
<feature type="domain" description="Methylamine utilisation protein MauE" evidence="6">
    <location>
        <begin position="11"/>
        <end position="137"/>
    </location>
</feature>
<gene>
    <name evidence="7" type="ORF">DI598_03090</name>
</gene>
<sequence length="146" mass="16614">MMPTSKAKRFTVCTICIVVVLVLGMTALDKLWHFSLFSAKLKMSPWKVLALHHSFFAWAVPITELTVSLLLLGKRTGRWGFAGAVVLFTVFSGYMLWIWIKNIKVACGCNEFIERMTVLQHVRFNLALLMFSLLGFLLTKRNSSKI</sequence>
<evidence type="ECO:0000256" key="4">
    <source>
        <dbReference type="ARBA" id="ARBA00023136"/>
    </source>
</evidence>
<evidence type="ECO:0000256" key="5">
    <source>
        <dbReference type="SAM" id="Phobius"/>
    </source>
</evidence>
<keyword evidence="4 5" id="KW-0472">Membrane</keyword>